<dbReference type="OrthoDB" id="5419324at2759"/>
<dbReference type="SUPFAM" id="SSF141086">
    <property type="entry name" value="Agglutinin HPA-like"/>
    <property type="match status" value="1"/>
</dbReference>
<proteinExistence type="predicted"/>
<dbReference type="AlphaFoldDB" id="A0A1C7LN62"/>
<evidence type="ECO:0000259" key="1">
    <source>
        <dbReference type="Pfam" id="PF09458"/>
    </source>
</evidence>
<sequence length="90" mass="9921">MWVAYPGDKKGIFSGTIGGKGTASVTSHYSGSVRFLSAFNRPPMIFTAFTKLDFDGQNLRVRLDTSNVSTLTTDLRSRIMKIQVDESGRD</sequence>
<evidence type="ECO:0000313" key="3">
    <source>
        <dbReference type="Proteomes" id="UP000092993"/>
    </source>
</evidence>
<feature type="domain" description="H-type lectin" evidence="1">
    <location>
        <begin position="32"/>
        <end position="72"/>
    </location>
</feature>
<dbReference type="EMBL" id="LUGG01000032">
    <property type="protein sequence ID" value="OBZ66173.1"/>
    <property type="molecule type" value="Genomic_DNA"/>
</dbReference>
<keyword evidence="3" id="KW-1185">Reference proteome</keyword>
<dbReference type="Proteomes" id="UP000092993">
    <property type="component" value="Unassembled WGS sequence"/>
</dbReference>
<reference evidence="2 3" key="1">
    <citation type="submission" date="2016-03" db="EMBL/GenBank/DDBJ databases">
        <title>Whole genome sequencing of Grifola frondosa 9006-11.</title>
        <authorList>
            <person name="Min B."/>
            <person name="Park H."/>
            <person name="Kim J.-G."/>
            <person name="Cho H."/>
            <person name="Oh Y.-L."/>
            <person name="Kong W.-S."/>
            <person name="Choi I.-G."/>
        </authorList>
    </citation>
    <scope>NUCLEOTIDE SEQUENCE [LARGE SCALE GENOMIC DNA]</scope>
    <source>
        <strain evidence="2 3">9006-11</strain>
    </source>
</reference>
<dbReference type="InterPro" id="IPR019019">
    <property type="entry name" value="H-type_lectin_domain"/>
</dbReference>
<dbReference type="GO" id="GO:0030246">
    <property type="term" value="F:carbohydrate binding"/>
    <property type="evidence" value="ECO:0007669"/>
    <property type="project" value="InterPro"/>
</dbReference>
<gene>
    <name evidence="2" type="ORF">A0H81_13788</name>
</gene>
<accession>A0A1C7LN62</accession>
<dbReference type="InterPro" id="IPR037221">
    <property type="entry name" value="H-type_lectin_dom_sf"/>
</dbReference>
<name>A0A1C7LN62_GRIFR</name>
<dbReference type="Gene3D" id="2.60.40.2080">
    <property type="match status" value="1"/>
</dbReference>
<comment type="caution">
    <text evidence="2">The sequence shown here is derived from an EMBL/GenBank/DDBJ whole genome shotgun (WGS) entry which is preliminary data.</text>
</comment>
<protein>
    <recommendedName>
        <fullName evidence="1">H-type lectin domain-containing protein</fullName>
    </recommendedName>
</protein>
<organism evidence="2 3">
    <name type="scientific">Grifola frondosa</name>
    <name type="common">Maitake</name>
    <name type="synonym">Polyporus frondosus</name>
    <dbReference type="NCBI Taxonomy" id="5627"/>
    <lineage>
        <taxon>Eukaryota</taxon>
        <taxon>Fungi</taxon>
        <taxon>Dikarya</taxon>
        <taxon>Basidiomycota</taxon>
        <taxon>Agaricomycotina</taxon>
        <taxon>Agaricomycetes</taxon>
        <taxon>Polyporales</taxon>
        <taxon>Grifolaceae</taxon>
        <taxon>Grifola</taxon>
    </lineage>
</organism>
<dbReference type="Pfam" id="PF09458">
    <property type="entry name" value="H_lectin"/>
    <property type="match status" value="1"/>
</dbReference>
<dbReference type="GO" id="GO:0007155">
    <property type="term" value="P:cell adhesion"/>
    <property type="evidence" value="ECO:0007669"/>
    <property type="project" value="InterPro"/>
</dbReference>
<evidence type="ECO:0000313" key="2">
    <source>
        <dbReference type="EMBL" id="OBZ66173.1"/>
    </source>
</evidence>